<evidence type="ECO:0000313" key="3">
    <source>
        <dbReference type="EMBL" id="KAK7467355.1"/>
    </source>
</evidence>
<name>A0ABR1JUU8_9AGAR</name>
<feature type="compositionally biased region" description="Low complexity" evidence="1">
    <location>
        <begin position="141"/>
        <end position="174"/>
    </location>
</feature>
<dbReference type="Gene3D" id="2.60.40.420">
    <property type="entry name" value="Cupredoxins - blue copper proteins"/>
    <property type="match status" value="1"/>
</dbReference>
<dbReference type="SUPFAM" id="SSF49503">
    <property type="entry name" value="Cupredoxins"/>
    <property type="match status" value="1"/>
</dbReference>
<gene>
    <name evidence="3" type="ORF">VKT23_004412</name>
</gene>
<dbReference type="PANTHER" id="PTHR34883:SF15">
    <property type="entry name" value="EXTRACELLULAR SERINE-RICH PROTEIN"/>
    <property type="match status" value="1"/>
</dbReference>
<dbReference type="InterPro" id="IPR008972">
    <property type="entry name" value="Cupredoxin"/>
</dbReference>
<feature type="compositionally biased region" description="Low complexity" evidence="1">
    <location>
        <begin position="183"/>
        <end position="205"/>
    </location>
</feature>
<dbReference type="EMBL" id="JBANRG010000004">
    <property type="protein sequence ID" value="KAK7467355.1"/>
    <property type="molecule type" value="Genomic_DNA"/>
</dbReference>
<evidence type="ECO:0000256" key="2">
    <source>
        <dbReference type="SAM" id="SignalP"/>
    </source>
</evidence>
<comment type="caution">
    <text evidence="3">The sequence shown here is derived from an EMBL/GenBank/DDBJ whole genome shotgun (WGS) entry which is preliminary data.</text>
</comment>
<accession>A0ABR1JUU8</accession>
<feature type="chain" id="PRO_5045397769" description="Cupredoxin" evidence="2">
    <location>
        <begin position="18"/>
        <end position="229"/>
    </location>
</feature>
<evidence type="ECO:0000256" key="1">
    <source>
        <dbReference type="SAM" id="MobiDB-lite"/>
    </source>
</evidence>
<reference evidence="3 4" key="1">
    <citation type="submission" date="2024-01" db="EMBL/GenBank/DDBJ databases">
        <title>A draft genome for the cacao thread blight pathogen Marasmiellus scandens.</title>
        <authorList>
            <person name="Baruah I.K."/>
            <person name="Leung J."/>
            <person name="Bukari Y."/>
            <person name="Amoako-Attah I."/>
            <person name="Meinhardt L.W."/>
            <person name="Bailey B.A."/>
            <person name="Cohen S.P."/>
        </authorList>
    </citation>
    <scope>NUCLEOTIDE SEQUENCE [LARGE SCALE GENOMIC DNA]</scope>
    <source>
        <strain evidence="3 4">GH-19</strain>
    </source>
</reference>
<feature type="region of interest" description="Disordered" evidence="1">
    <location>
        <begin position="141"/>
        <end position="205"/>
    </location>
</feature>
<dbReference type="Proteomes" id="UP001498398">
    <property type="component" value="Unassembled WGS sequence"/>
</dbReference>
<keyword evidence="2" id="KW-0732">Signal</keyword>
<keyword evidence="4" id="KW-1185">Reference proteome</keyword>
<proteinExistence type="predicted"/>
<dbReference type="PANTHER" id="PTHR34883">
    <property type="entry name" value="SERINE-RICH PROTEIN, PUTATIVE-RELATED-RELATED"/>
    <property type="match status" value="1"/>
</dbReference>
<protein>
    <recommendedName>
        <fullName evidence="5">Cupredoxin</fullName>
    </recommendedName>
</protein>
<dbReference type="CDD" id="cd00920">
    <property type="entry name" value="Cupredoxin"/>
    <property type="match status" value="1"/>
</dbReference>
<feature type="signal peptide" evidence="2">
    <location>
        <begin position="1"/>
        <end position="17"/>
    </location>
</feature>
<dbReference type="InterPro" id="IPR052953">
    <property type="entry name" value="Ser-rich/MCO-related"/>
</dbReference>
<evidence type="ECO:0008006" key="5">
    <source>
        <dbReference type="Google" id="ProtNLM"/>
    </source>
</evidence>
<organism evidence="3 4">
    <name type="scientific">Marasmiellus scandens</name>
    <dbReference type="NCBI Taxonomy" id="2682957"/>
    <lineage>
        <taxon>Eukaryota</taxon>
        <taxon>Fungi</taxon>
        <taxon>Dikarya</taxon>
        <taxon>Basidiomycota</taxon>
        <taxon>Agaricomycotina</taxon>
        <taxon>Agaricomycetes</taxon>
        <taxon>Agaricomycetidae</taxon>
        <taxon>Agaricales</taxon>
        <taxon>Marasmiineae</taxon>
        <taxon>Omphalotaceae</taxon>
        <taxon>Marasmiellus</taxon>
    </lineage>
</organism>
<evidence type="ECO:0000313" key="4">
    <source>
        <dbReference type="Proteomes" id="UP001498398"/>
    </source>
</evidence>
<sequence>MRFSLAAAALSVAGVYAADHIVTVGENNLLAFNPTSVTAAEGDNIIFQFRSKNHSVTQSSFASPCVASGIDSGFQMTPADATQFATWSFTVNNASAPLWFFCAQTNPATAGMVFAVNPTQEKSFDAFQAIAKGDNGTASASGAAGAGGASATDSSGASATDSSSASATDSAGSSPAVSGGDPSGTDSATGANTTAGTQGATSGSNGAMRMGANTISLITLAGLVAGLVL</sequence>